<dbReference type="SUPFAM" id="SSF53850">
    <property type="entry name" value="Periplasmic binding protein-like II"/>
    <property type="match status" value="1"/>
</dbReference>
<reference evidence="6" key="3">
    <citation type="submission" date="2010-08" db="EMBL/GenBank/DDBJ databases">
        <authorList>
            <person name="Durkin A.S."/>
            <person name="Nelson K.E."/>
            <person name="Morrison M."/>
            <person name="Forsberg C.W."/>
            <person name="Wilson D.B."/>
            <person name="Russell J.B."/>
            <person name="Cann I.K.O."/>
            <person name="Mackie R.I."/>
            <person name="White B.A."/>
        </authorList>
    </citation>
    <scope>NUCLEOTIDE SEQUENCE</scope>
    <source>
        <strain evidence="6">S85</strain>
    </source>
</reference>
<dbReference type="Proteomes" id="UP000001497">
    <property type="component" value="Chromosome"/>
</dbReference>
<dbReference type="Proteomes" id="UP000000517">
    <property type="component" value="Chromosome"/>
</dbReference>
<dbReference type="Pfam" id="PF01547">
    <property type="entry name" value="SBP_bac_1"/>
    <property type="match status" value="1"/>
</dbReference>
<reference evidence="5 8" key="1">
    <citation type="submission" date="2009-10" db="EMBL/GenBank/DDBJ databases">
        <title>Complete sequence of Fibrobacter succinogenes subsp. succinogenes S85.</title>
        <authorList>
            <consortium name="US DOE Joint Genome Institute"/>
            <person name="Lucas S."/>
            <person name="Copeland A."/>
            <person name="Lapidus A."/>
            <person name="Glavina del Rio T."/>
            <person name="Tice H."/>
            <person name="Bruce D."/>
            <person name="Goodwin L."/>
            <person name="Pitluck S."/>
            <person name="Chertkov O."/>
            <person name="Detter J.C."/>
            <person name="Han C."/>
            <person name="Tapia R."/>
            <person name="Larimer F."/>
            <person name="Land M."/>
            <person name="Hauser L."/>
            <person name="Kyrpides N."/>
            <person name="Mikhailova N."/>
            <person name="Weimer P.J."/>
            <person name="Stevenson D.M."/>
            <person name="Boyum J."/>
            <person name="Brumm P.I."/>
            <person name="Mead D."/>
        </authorList>
    </citation>
    <scope>NUCLEOTIDE SEQUENCE [LARGE SCALE GENOMIC DNA]</scope>
    <source>
        <strain evidence="8">ATCC 19169 / S85</strain>
        <strain evidence="5">S85</strain>
    </source>
</reference>
<comment type="subcellular location">
    <subcellularLocation>
        <location evidence="1">Periplasm</location>
    </subcellularLocation>
</comment>
<organism evidence="6 7">
    <name type="scientific">Fibrobacter succinogenes (strain ATCC 19169 / S85)</name>
    <dbReference type="NCBI Taxonomy" id="59374"/>
    <lineage>
        <taxon>Bacteria</taxon>
        <taxon>Pseudomonadati</taxon>
        <taxon>Fibrobacterota</taxon>
        <taxon>Fibrobacteria</taxon>
        <taxon>Fibrobacterales</taxon>
        <taxon>Fibrobacteraceae</taxon>
        <taxon>Fibrobacter</taxon>
    </lineage>
</organism>
<dbReference type="InterPro" id="IPR050490">
    <property type="entry name" value="Bact_solute-bd_prot1"/>
</dbReference>
<evidence type="ECO:0000313" key="8">
    <source>
        <dbReference type="Proteomes" id="UP000001497"/>
    </source>
</evidence>
<dbReference type="RefSeq" id="WP_014546299.1">
    <property type="nucleotide sequence ID" value="NC_013410.1"/>
</dbReference>
<dbReference type="HOGENOM" id="CLU_031285_10_1_0"/>
<dbReference type="STRING" id="59374.FSU_2110"/>
<feature type="chain" id="PRO_5003001505" evidence="4">
    <location>
        <begin position="29"/>
        <end position="533"/>
    </location>
</feature>
<dbReference type="GO" id="GO:0042597">
    <property type="term" value="C:periplasmic space"/>
    <property type="evidence" value="ECO:0007669"/>
    <property type="project" value="UniProtKB-SubCell"/>
</dbReference>
<dbReference type="eggNOG" id="COG1653">
    <property type="taxonomic scope" value="Bacteria"/>
</dbReference>
<dbReference type="KEGG" id="fsc:FSU_2110"/>
<comment type="similarity">
    <text evidence="2">Belongs to the bacterial solute-binding protein 1 family.</text>
</comment>
<keyword evidence="3" id="KW-0812">Transmembrane</keyword>
<dbReference type="OrthoDB" id="9808332at2"/>
<evidence type="ECO:0000313" key="5">
    <source>
        <dbReference type="EMBL" id="ACX75216.1"/>
    </source>
</evidence>
<evidence type="ECO:0000256" key="4">
    <source>
        <dbReference type="SAM" id="SignalP"/>
    </source>
</evidence>
<gene>
    <name evidence="5" type="ordered locus">Fisuc_1621</name>
    <name evidence="6" type="ordered locus">FSU_2110</name>
</gene>
<dbReference type="EMBL" id="CP001792">
    <property type="protein sequence ID" value="ACX75216.1"/>
    <property type="molecule type" value="Genomic_DNA"/>
</dbReference>
<proteinExistence type="inferred from homology"/>
<feature type="signal peptide" evidence="4">
    <location>
        <begin position="1"/>
        <end position="28"/>
    </location>
</feature>
<keyword evidence="3" id="KW-0472">Membrane</keyword>
<dbReference type="InterPro" id="IPR006059">
    <property type="entry name" value="SBP"/>
</dbReference>
<keyword evidence="3" id="KW-1133">Transmembrane helix</keyword>
<protein>
    <submittedName>
        <fullName evidence="5 6">Extracellular solute-binding protein</fullName>
    </submittedName>
</protein>
<dbReference type="PANTHER" id="PTHR43649">
    <property type="entry name" value="ARABINOSE-BINDING PROTEIN-RELATED"/>
    <property type="match status" value="1"/>
</dbReference>
<name>C9RRN0_FIBSS</name>
<dbReference type="EMBL" id="CP002158">
    <property type="protein sequence ID" value="ADL27082.1"/>
    <property type="molecule type" value="Genomic_DNA"/>
</dbReference>
<evidence type="ECO:0000313" key="7">
    <source>
        <dbReference type="Proteomes" id="UP000000517"/>
    </source>
</evidence>
<dbReference type="PANTHER" id="PTHR43649:SF12">
    <property type="entry name" value="DIACETYLCHITOBIOSE BINDING PROTEIN DASA"/>
    <property type="match status" value="1"/>
</dbReference>
<keyword evidence="4" id="KW-0732">Signal</keyword>
<dbReference type="Gene3D" id="3.40.190.10">
    <property type="entry name" value="Periplasmic binding protein-like II"/>
    <property type="match status" value="1"/>
</dbReference>
<evidence type="ECO:0000313" key="6">
    <source>
        <dbReference type="EMBL" id="ADL27082.1"/>
    </source>
</evidence>
<evidence type="ECO:0000256" key="1">
    <source>
        <dbReference type="ARBA" id="ARBA00004418"/>
    </source>
</evidence>
<feature type="transmembrane region" description="Helical" evidence="3">
    <location>
        <begin position="509"/>
        <end position="528"/>
    </location>
</feature>
<evidence type="ECO:0000256" key="2">
    <source>
        <dbReference type="ARBA" id="ARBA00008520"/>
    </source>
</evidence>
<dbReference type="AlphaFoldDB" id="C9RRN0"/>
<reference evidence="7" key="2">
    <citation type="submission" date="2010-08" db="EMBL/GenBank/DDBJ databases">
        <title>Complete sequence of Fibrobacter succinogenes subsp. succinogenes S85.</title>
        <authorList>
            <person name="Durkin A.S."/>
            <person name="Nelson K.E."/>
            <person name="Morrison M."/>
            <person name="Forsberg C.W."/>
            <person name="Wilson D.B."/>
            <person name="Russell J.B."/>
            <person name="Cann I.K.O."/>
            <person name="Mackie R.I."/>
            <person name="White B.A."/>
        </authorList>
    </citation>
    <scope>NUCLEOTIDE SEQUENCE [LARGE SCALE GENOMIC DNA]</scope>
    <source>
        <strain evidence="7">ATCC 19169 / S85</strain>
    </source>
</reference>
<evidence type="ECO:0000256" key="3">
    <source>
        <dbReference type="SAM" id="Phobius"/>
    </source>
</evidence>
<accession>C9RRN0</accession>
<dbReference type="KEGG" id="fsu:Fisuc_1621"/>
<sequence>MISLVSKILATSYARLAICAGLVFGALAAPATAATSADTLSIWVMDNGLGSKNAMKRLVKKFYRETGIPVKLTSLSWGEAFRKITFTFADSNDVAPDVIQLGSTWVPHFASTGAIRPIDNLISKIDTARFLGEGLRSTHISGKPETYAVPWFIDVRGFFVNERIWRELGLEDSDFESYAHVLGVLKTIASSDLTTEVGVKVTPFTLPGKDDWAGQQCMAPFVWSHGGDFVVPAGKGYRSALLDSNTLVGLALYANIMGDAQMAPLSLYENSSDNAEGFVRSERVIHYGTSELIKQLEYPEEAGGLANSAIAKDGIKVLDLPAGPHGRFSFMGGSHLALGNKKDTSKYVLAEQLLAYMLRADNIDAFSRQVGFLPADRSILHIWNRDSRYSKIVAELEHSRSFPNIPEWGEVEKILIDLSNGMGAMFVRTKHKKKRSAALAQMVYDAHTKINGILNYPDSSNGSERMHWAQHIFLQEYREIYPKSSANIIGRSELPAADEFKSWLVSSKYMLASLGAGFLVICVIVACYKRKKK</sequence>
<keyword evidence="8" id="KW-1185">Reference proteome</keyword>